<gene>
    <name evidence="3" type="ORF">EU557_09400</name>
</gene>
<dbReference type="InterPro" id="IPR029058">
    <property type="entry name" value="AB_hydrolase_fold"/>
</dbReference>
<dbReference type="Gene3D" id="3.40.50.1820">
    <property type="entry name" value="alpha/beta hydrolase"/>
    <property type="match status" value="2"/>
</dbReference>
<dbReference type="GO" id="GO:0052689">
    <property type="term" value="F:carboxylic ester hydrolase activity"/>
    <property type="evidence" value="ECO:0007669"/>
    <property type="project" value="TreeGrafter"/>
</dbReference>
<dbReference type="EMBL" id="SRKZ01000002">
    <property type="protein sequence ID" value="TGD81740.1"/>
    <property type="molecule type" value="Genomic_DNA"/>
</dbReference>
<evidence type="ECO:0000313" key="4">
    <source>
        <dbReference type="Proteomes" id="UP000298284"/>
    </source>
</evidence>
<dbReference type="PANTHER" id="PTHR43265:SF1">
    <property type="entry name" value="ESTERASE ESTD"/>
    <property type="match status" value="1"/>
</dbReference>
<feature type="transmembrane region" description="Helical" evidence="1">
    <location>
        <begin position="21"/>
        <end position="48"/>
    </location>
</feature>
<evidence type="ECO:0000313" key="3">
    <source>
        <dbReference type="EMBL" id="TGD81740.1"/>
    </source>
</evidence>
<organism evidence="3 4">
    <name type="scientific">Hymenobacter wooponensis</name>
    <dbReference type="NCBI Taxonomy" id="1525360"/>
    <lineage>
        <taxon>Bacteria</taxon>
        <taxon>Pseudomonadati</taxon>
        <taxon>Bacteroidota</taxon>
        <taxon>Cytophagia</taxon>
        <taxon>Cytophagales</taxon>
        <taxon>Hymenobacteraceae</taxon>
        <taxon>Hymenobacter</taxon>
    </lineage>
</organism>
<accession>A0A4Z0MQP9</accession>
<comment type="caution">
    <text evidence="3">The sequence shown here is derived from an EMBL/GenBank/DDBJ whole genome shotgun (WGS) entry which is preliminary data.</text>
</comment>
<keyword evidence="4" id="KW-1185">Reference proteome</keyword>
<dbReference type="InterPro" id="IPR000383">
    <property type="entry name" value="Xaa-Pro-like_dom"/>
</dbReference>
<name>A0A4Z0MQP9_9BACT</name>
<proteinExistence type="predicted"/>
<sequence>MLKCKFFLQGQKLYFTFVRNFCLWAVPTCFLYFMSFFRSALLGGWLLLASVMQAQAGSGATPVEQSALYGTEEVTFPNAIDKLQLAGTLTVPQGAGPFPAVVLISDMGAQNRDGSVRGYQPLRLLAEHLSEQGIAVLRFDDRGVGKSEGDNSATTTLDRVKDVQAAMLYLRTRPEIAAARVGVIGHGEGGNVGLLAAAQPLPPAFVVTLAASGQVGRDLLANQQAAQRMVASADTSQTLGKRRMLAQQALEQQVASMRASGANAAQVETAVAKYQLNQKTEAQNALTKALAREQAMLEIVRQNPDNAQVQAILANMMRQDNAELDPSQARTLAARRTTTWYRSYLSFDPQQYLSNVKCPVLLMQGLDDEEVAPTNLALLEKGLKANRTVTVQKFEGVNHVFQAPETHWPLVDNVRQPIFSYIALSAIREWVRQR</sequence>
<keyword evidence="1" id="KW-0472">Membrane</keyword>
<reference evidence="3 4" key="1">
    <citation type="submission" date="2019-04" db="EMBL/GenBank/DDBJ databases">
        <authorList>
            <person name="Feng G."/>
            <person name="Zhang J."/>
            <person name="Zhu H."/>
        </authorList>
    </citation>
    <scope>NUCLEOTIDE SEQUENCE [LARGE SCALE GENOMIC DNA]</scope>
    <source>
        <strain evidence="3 4">JCM 19491</strain>
    </source>
</reference>
<protein>
    <submittedName>
        <fullName evidence="3">Alpha/beta fold hydrolase</fullName>
    </submittedName>
</protein>
<dbReference type="Pfam" id="PF02129">
    <property type="entry name" value="Peptidase_S15"/>
    <property type="match status" value="1"/>
</dbReference>
<evidence type="ECO:0000259" key="2">
    <source>
        <dbReference type="Pfam" id="PF02129"/>
    </source>
</evidence>
<dbReference type="Proteomes" id="UP000298284">
    <property type="component" value="Unassembled WGS sequence"/>
</dbReference>
<dbReference type="AlphaFoldDB" id="A0A4Z0MQP9"/>
<keyword evidence="1" id="KW-0812">Transmembrane</keyword>
<evidence type="ECO:0000256" key="1">
    <source>
        <dbReference type="SAM" id="Phobius"/>
    </source>
</evidence>
<dbReference type="SUPFAM" id="SSF53474">
    <property type="entry name" value="alpha/beta-Hydrolases"/>
    <property type="match status" value="1"/>
</dbReference>
<keyword evidence="3" id="KW-0378">Hydrolase</keyword>
<dbReference type="InterPro" id="IPR053145">
    <property type="entry name" value="AB_hydrolase_Est10"/>
</dbReference>
<dbReference type="OrthoDB" id="9780269at2"/>
<keyword evidence="1" id="KW-1133">Transmembrane helix</keyword>
<dbReference type="PANTHER" id="PTHR43265">
    <property type="entry name" value="ESTERASE ESTD"/>
    <property type="match status" value="1"/>
</dbReference>
<feature type="domain" description="Xaa-Pro dipeptidyl-peptidase-like" evidence="2">
    <location>
        <begin position="84"/>
        <end position="381"/>
    </location>
</feature>